<keyword evidence="1" id="KW-1133">Transmembrane helix</keyword>
<feature type="transmembrane region" description="Helical" evidence="1">
    <location>
        <begin position="25"/>
        <end position="46"/>
    </location>
</feature>
<feature type="transmembrane region" description="Helical" evidence="1">
    <location>
        <begin position="313"/>
        <end position="335"/>
    </location>
</feature>
<gene>
    <name evidence="2" type="ORF">LOD99_2900</name>
</gene>
<keyword evidence="1" id="KW-0472">Membrane</keyword>
<feature type="transmembrane region" description="Helical" evidence="1">
    <location>
        <begin position="248"/>
        <end position="271"/>
    </location>
</feature>
<keyword evidence="1" id="KW-0812">Transmembrane</keyword>
<protein>
    <submittedName>
        <fullName evidence="2">Uncharacterized protein</fullName>
    </submittedName>
</protein>
<reference evidence="2 3" key="1">
    <citation type="journal article" date="2023" name="BMC Biol.">
        <title>The compact genome of the sponge Oopsacas minuta (Hexactinellida) is lacking key metazoan core genes.</title>
        <authorList>
            <person name="Santini S."/>
            <person name="Schenkelaars Q."/>
            <person name="Jourda C."/>
            <person name="Duchesne M."/>
            <person name="Belahbib H."/>
            <person name="Rocher C."/>
            <person name="Selva M."/>
            <person name="Riesgo A."/>
            <person name="Vervoort M."/>
            <person name="Leys S.P."/>
            <person name="Kodjabachian L."/>
            <person name="Le Bivic A."/>
            <person name="Borchiellini C."/>
            <person name="Claverie J.M."/>
            <person name="Renard E."/>
        </authorList>
    </citation>
    <scope>NUCLEOTIDE SEQUENCE [LARGE SCALE GENOMIC DNA]</scope>
    <source>
        <strain evidence="2">SPO-2</strain>
    </source>
</reference>
<dbReference type="AlphaFoldDB" id="A0AAV7JZE4"/>
<feature type="transmembrane region" description="Helical" evidence="1">
    <location>
        <begin position="209"/>
        <end position="227"/>
    </location>
</feature>
<dbReference type="EMBL" id="JAKMXF010000233">
    <property type="protein sequence ID" value="KAI6654053.1"/>
    <property type="molecule type" value="Genomic_DNA"/>
</dbReference>
<feature type="transmembrane region" description="Helical" evidence="1">
    <location>
        <begin position="84"/>
        <end position="105"/>
    </location>
</feature>
<evidence type="ECO:0000313" key="2">
    <source>
        <dbReference type="EMBL" id="KAI6654053.1"/>
    </source>
</evidence>
<proteinExistence type="predicted"/>
<feature type="transmembrane region" description="Helical" evidence="1">
    <location>
        <begin position="174"/>
        <end position="197"/>
    </location>
</feature>
<organism evidence="2 3">
    <name type="scientific">Oopsacas minuta</name>
    <dbReference type="NCBI Taxonomy" id="111878"/>
    <lineage>
        <taxon>Eukaryota</taxon>
        <taxon>Metazoa</taxon>
        <taxon>Porifera</taxon>
        <taxon>Hexactinellida</taxon>
        <taxon>Hexasterophora</taxon>
        <taxon>Lyssacinosida</taxon>
        <taxon>Leucopsacidae</taxon>
        <taxon>Oopsacas</taxon>
    </lineage>
</organism>
<sequence length="364" mass="42983">MILFNDNYSGCNCLLYTSSYGVKSTFTICFTTVVLVQLPWMLYFIIKLVQARKLLCSLVRIQDLSEEMKNLIVKQRNQLILYKYLLTATTFELLTVTMTGINFVISVNEDKFKFNCHQYYAIAYIYVKYVLDLLNIVFFQCTLEILNLTTVFAKDVYLHNNTTDCVMRKKVKWFIARTSIVLCLALSGIGIGIGYFLAEIILFTQLICYYRNSMILYKSLIILYEDTKYEFGSLSIEARLVLRYIRHFKWFTIWFFIIAVNILLCTTLFLISLPQNILGEKCILELITQQKYTRINSTIYAEVDFAIVLLESIFYAIFVILYLPVFLVYTLYYLCEKLLFVRAYKYRYHVRYTMVDHDIQQVLV</sequence>
<dbReference type="Proteomes" id="UP001165289">
    <property type="component" value="Unassembled WGS sequence"/>
</dbReference>
<comment type="caution">
    <text evidence="2">The sequence shown here is derived from an EMBL/GenBank/DDBJ whole genome shotgun (WGS) entry which is preliminary data.</text>
</comment>
<evidence type="ECO:0000313" key="3">
    <source>
        <dbReference type="Proteomes" id="UP001165289"/>
    </source>
</evidence>
<accession>A0AAV7JZE4</accession>
<evidence type="ECO:0000256" key="1">
    <source>
        <dbReference type="SAM" id="Phobius"/>
    </source>
</evidence>
<keyword evidence="3" id="KW-1185">Reference proteome</keyword>
<name>A0AAV7JZE4_9METZ</name>